<dbReference type="Proteomes" id="UP000436088">
    <property type="component" value="Unassembled WGS sequence"/>
</dbReference>
<evidence type="ECO:0000313" key="3">
    <source>
        <dbReference type="EMBL" id="KAE8688166.1"/>
    </source>
</evidence>
<dbReference type="Gene3D" id="3.90.180.10">
    <property type="entry name" value="Medium-chain alcohol dehydrogenases, catalytic domain"/>
    <property type="match status" value="2"/>
</dbReference>
<gene>
    <name evidence="3" type="ORF">F3Y22_tig00110998pilonHSYRG00107</name>
</gene>
<dbReference type="PANTHER" id="PTHR43205:SF12">
    <property type="entry name" value="OS06G0602900 PROTEIN"/>
    <property type="match status" value="1"/>
</dbReference>
<evidence type="ECO:0000313" key="4">
    <source>
        <dbReference type="Proteomes" id="UP000436088"/>
    </source>
</evidence>
<dbReference type="InterPro" id="IPR045010">
    <property type="entry name" value="MDR_fam"/>
</dbReference>
<evidence type="ECO:0000256" key="1">
    <source>
        <dbReference type="ARBA" id="ARBA00023002"/>
    </source>
</evidence>
<feature type="domain" description="Oxidoreductase N-terminal" evidence="2">
    <location>
        <begin position="3"/>
        <end position="102"/>
    </location>
</feature>
<dbReference type="SUPFAM" id="SSF50129">
    <property type="entry name" value="GroES-like"/>
    <property type="match status" value="1"/>
</dbReference>
<reference evidence="3" key="1">
    <citation type="submission" date="2019-09" db="EMBL/GenBank/DDBJ databases">
        <title>Draft genome information of white flower Hibiscus syriacus.</title>
        <authorList>
            <person name="Kim Y.-M."/>
        </authorList>
    </citation>
    <scope>NUCLEOTIDE SEQUENCE [LARGE SCALE GENOMIC DNA]</scope>
    <source>
        <strain evidence="3">YM2019G1</strain>
    </source>
</reference>
<name>A0A6A2Z9F9_HIBSY</name>
<dbReference type="SUPFAM" id="SSF51735">
    <property type="entry name" value="NAD(P)-binding Rossmann-fold domains"/>
    <property type="match status" value="1"/>
</dbReference>
<protein>
    <recommendedName>
        <fullName evidence="2">Oxidoreductase N-terminal domain-containing protein</fullName>
    </recommendedName>
</protein>
<sequence>MHHKTDFKLKSSPLTLSMDPGSDEVIVQNLYVSIDPYQLNRMKSYSSSQERAAYAIAISPGEAINTYGVGRVVASTNPKFEKGDIVAGLPNWGEFTLVKAGGMLNKLDSIGFPLSYHIGILGVSGLSKETDLKSTLKRYFTDGIDIYFDNVGAEMQAEAVSNMNMNGRVAVCGMISEYTDDRNRATPSMMDVIYKRILSTTCGLLRTGKILVLADISDGVETIPSAFIDLFTGQNIGIKIVQERVALWN</sequence>
<dbReference type="PANTHER" id="PTHR43205">
    <property type="entry name" value="PROSTAGLANDIN REDUCTASE"/>
    <property type="match status" value="1"/>
</dbReference>
<proteinExistence type="predicted"/>
<dbReference type="Gene3D" id="3.40.50.720">
    <property type="entry name" value="NAD(P)-binding Rossmann-like Domain"/>
    <property type="match status" value="2"/>
</dbReference>
<evidence type="ECO:0000259" key="2">
    <source>
        <dbReference type="Pfam" id="PF16884"/>
    </source>
</evidence>
<dbReference type="AlphaFoldDB" id="A0A6A2Z9F9"/>
<dbReference type="Pfam" id="PF16884">
    <property type="entry name" value="ADH_N_2"/>
    <property type="match status" value="1"/>
</dbReference>
<comment type="caution">
    <text evidence="3">The sequence shown here is derived from an EMBL/GenBank/DDBJ whole genome shotgun (WGS) entry which is preliminary data.</text>
</comment>
<keyword evidence="1" id="KW-0560">Oxidoreductase</keyword>
<dbReference type="InterPro" id="IPR036291">
    <property type="entry name" value="NAD(P)-bd_dom_sf"/>
</dbReference>
<keyword evidence="4" id="KW-1185">Reference proteome</keyword>
<dbReference type="EMBL" id="VEPZ02001194">
    <property type="protein sequence ID" value="KAE8688166.1"/>
    <property type="molecule type" value="Genomic_DNA"/>
</dbReference>
<dbReference type="InterPro" id="IPR011032">
    <property type="entry name" value="GroES-like_sf"/>
</dbReference>
<dbReference type="GO" id="GO:0016628">
    <property type="term" value="F:oxidoreductase activity, acting on the CH-CH group of donors, NAD or NADP as acceptor"/>
    <property type="evidence" value="ECO:0007669"/>
    <property type="project" value="InterPro"/>
</dbReference>
<dbReference type="OrthoDB" id="809632at2759"/>
<dbReference type="InterPro" id="IPR041694">
    <property type="entry name" value="ADH_N_2"/>
</dbReference>
<organism evidence="3 4">
    <name type="scientific">Hibiscus syriacus</name>
    <name type="common">Rose of Sharon</name>
    <dbReference type="NCBI Taxonomy" id="106335"/>
    <lineage>
        <taxon>Eukaryota</taxon>
        <taxon>Viridiplantae</taxon>
        <taxon>Streptophyta</taxon>
        <taxon>Embryophyta</taxon>
        <taxon>Tracheophyta</taxon>
        <taxon>Spermatophyta</taxon>
        <taxon>Magnoliopsida</taxon>
        <taxon>eudicotyledons</taxon>
        <taxon>Gunneridae</taxon>
        <taxon>Pentapetalae</taxon>
        <taxon>rosids</taxon>
        <taxon>malvids</taxon>
        <taxon>Malvales</taxon>
        <taxon>Malvaceae</taxon>
        <taxon>Malvoideae</taxon>
        <taxon>Hibiscus</taxon>
    </lineage>
</organism>
<accession>A0A6A2Z9F9</accession>